<organism evidence="1 2">
    <name type="scientific">Thermocatellispora tengchongensis</name>
    <dbReference type="NCBI Taxonomy" id="1073253"/>
    <lineage>
        <taxon>Bacteria</taxon>
        <taxon>Bacillati</taxon>
        <taxon>Actinomycetota</taxon>
        <taxon>Actinomycetes</taxon>
        <taxon>Streptosporangiales</taxon>
        <taxon>Streptosporangiaceae</taxon>
        <taxon>Thermocatellispora</taxon>
    </lineage>
</organism>
<keyword evidence="2" id="KW-1185">Reference proteome</keyword>
<proteinExistence type="predicted"/>
<dbReference type="Proteomes" id="UP000578449">
    <property type="component" value="Unassembled WGS sequence"/>
</dbReference>
<accession>A0A840PF40</accession>
<dbReference type="RefSeq" id="WP_185054504.1">
    <property type="nucleotide sequence ID" value="NZ_BAABIX010000038.1"/>
</dbReference>
<protein>
    <submittedName>
        <fullName evidence="1">Uncharacterized protein</fullName>
    </submittedName>
</protein>
<dbReference type="AlphaFoldDB" id="A0A840PF40"/>
<dbReference type="EMBL" id="JACHGN010000019">
    <property type="protein sequence ID" value="MBB5137599.1"/>
    <property type="molecule type" value="Genomic_DNA"/>
</dbReference>
<reference evidence="1 2" key="1">
    <citation type="submission" date="2020-08" db="EMBL/GenBank/DDBJ databases">
        <title>Genomic Encyclopedia of Type Strains, Phase IV (KMG-IV): sequencing the most valuable type-strain genomes for metagenomic binning, comparative biology and taxonomic classification.</title>
        <authorList>
            <person name="Goeker M."/>
        </authorList>
    </citation>
    <scope>NUCLEOTIDE SEQUENCE [LARGE SCALE GENOMIC DNA]</scope>
    <source>
        <strain evidence="1 2">DSM 45615</strain>
    </source>
</reference>
<comment type="caution">
    <text evidence="1">The sequence shown here is derived from an EMBL/GenBank/DDBJ whole genome shotgun (WGS) entry which is preliminary data.</text>
</comment>
<evidence type="ECO:0000313" key="1">
    <source>
        <dbReference type="EMBL" id="MBB5137599.1"/>
    </source>
</evidence>
<name>A0A840PF40_9ACTN</name>
<evidence type="ECO:0000313" key="2">
    <source>
        <dbReference type="Proteomes" id="UP000578449"/>
    </source>
</evidence>
<gene>
    <name evidence="1" type="ORF">HNP84_007351</name>
</gene>
<sequence length="50" mass="6121">MTRPGRRGRHAIPPALRRRRIRVLYARARLTVTRYWRRAGEPVWRPDAWI</sequence>